<feature type="signal peptide" evidence="2">
    <location>
        <begin position="1"/>
        <end position="18"/>
    </location>
</feature>
<feature type="transmembrane region" description="Helical" evidence="1">
    <location>
        <begin position="39"/>
        <end position="58"/>
    </location>
</feature>
<evidence type="ECO:0000256" key="1">
    <source>
        <dbReference type="SAM" id="Phobius"/>
    </source>
</evidence>
<accession>A0A2C9A1P9</accession>
<feature type="transmembrane region" description="Helical" evidence="1">
    <location>
        <begin position="106"/>
        <end position="128"/>
    </location>
</feature>
<dbReference type="AlphaFoldDB" id="A0A2C9A1P9"/>
<dbReference type="EMBL" id="OCST01000005">
    <property type="protein sequence ID" value="SOE72841.1"/>
    <property type="molecule type" value="Genomic_DNA"/>
</dbReference>
<keyword evidence="1" id="KW-0812">Transmembrane</keyword>
<feature type="transmembrane region" description="Helical" evidence="1">
    <location>
        <begin position="70"/>
        <end position="94"/>
    </location>
</feature>
<keyword evidence="1" id="KW-0472">Membrane</keyword>
<keyword evidence="1" id="KW-1133">Transmembrane helix</keyword>
<reference evidence="3 4" key="1">
    <citation type="submission" date="2017-09" db="EMBL/GenBank/DDBJ databases">
        <authorList>
            <person name="Ehlers B."/>
            <person name="Leendertz F.H."/>
        </authorList>
    </citation>
    <scope>NUCLEOTIDE SEQUENCE [LARGE SCALE GENOMIC DNA]</scope>
    <source>
        <strain evidence="3 4">CGMCC 1.05381</strain>
    </source>
</reference>
<sequence length="195" mass="19527">MSRLTLVLLVSLPAVACAAVGLAHPAHLTAGSAELWRNLHLVLIPVFPLIGLAPWLIARRAGRWFGGVAALFGYGFATFYTSLDILAGVAGGALVMAGSGDATGPIFAVARTLAAIGVVSLVAGCIVAGIAAFRVAGVVALPGAVLATVGAILVQPGHIYLGLGTVALVLFAAGFVIMAITVTRSVDRIPAAQPA</sequence>
<evidence type="ECO:0000256" key="2">
    <source>
        <dbReference type="SAM" id="SignalP"/>
    </source>
</evidence>
<protein>
    <submittedName>
        <fullName evidence="3">Uncharacterized protein</fullName>
    </submittedName>
</protein>
<dbReference type="RefSeq" id="WP_097061684.1">
    <property type="nucleotide sequence ID" value="NZ_BMLC01000004.1"/>
</dbReference>
<organism evidence="3 4">
    <name type="scientific">Salinibacterium xinjiangense</name>
    <dbReference type="NCBI Taxonomy" id="386302"/>
    <lineage>
        <taxon>Bacteria</taxon>
        <taxon>Bacillati</taxon>
        <taxon>Actinomycetota</taxon>
        <taxon>Actinomycetes</taxon>
        <taxon>Micrococcales</taxon>
        <taxon>Microbacteriaceae</taxon>
        <taxon>Salinibacterium</taxon>
    </lineage>
</organism>
<feature type="transmembrane region" description="Helical" evidence="1">
    <location>
        <begin position="135"/>
        <end position="153"/>
    </location>
</feature>
<evidence type="ECO:0000313" key="4">
    <source>
        <dbReference type="Proteomes" id="UP000219440"/>
    </source>
</evidence>
<feature type="transmembrane region" description="Helical" evidence="1">
    <location>
        <begin position="159"/>
        <end position="180"/>
    </location>
</feature>
<name>A0A2C9A1P9_9MICO</name>
<feature type="chain" id="PRO_5012383686" evidence="2">
    <location>
        <begin position="19"/>
        <end position="195"/>
    </location>
</feature>
<gene>
    <name evidence="3" type="ORF">SAMN06296378_2634</name>
</gene>
<dbReference type="Proteomes" id="UP000219440">
    <property type="component" value="Unassembled WGS sequence"/>
</dbReference>
<keyword evidence="4" id="KW-1185">Reference proteome</keyword>
<proteinExistence type="predicted"/>
<evidence type="ECO:0000313" key="3">
    <source>
        <dbReference type="EMBL" id="SOE72841.1"/>
    </source>
</evidence>
<keyword evidence="2" id="KW-0732">Signal</keyword>
<dbReference type="OrthoDB" id="3785831at2"/>